<feature type="compositionally biased region" description="Polar residues" evidence="2">
    <location>
        <begin position="8"/>
        <end position="23"/>
    </location>
</feature>
<organism evidence="3">
    <name type="scientific">Tanacetum cinerariifolium</name>
    <name type="common">Dalmatian daisy</name>
    <name type="synonym">Chrysanthemum cinerariifolium</name>
    <dbReference type="NCBI Taxonomy" id="118510"/>
    <lineage>
        <taxon>Eukaryota</taxon>
        <taxon>Viridiplantae</taxon>
        <taxon>Streptophyta</taxon>
        <taxon>Embryophyta</taxon>
        <taxon>Tracheophyta</taxon>
        <taxon>Spermatophyta</taxon>
        <taxon>Magnoliopsida</taxon>
        <taxon>eudicotyledons</taxon>
        <taxon>Gunneridae</taxon>
        <taxon>Pentapetalae</taxon>
        <taxon>asterids</taxon>
        <taxon>campanulids</taxon>
        <taxon>Asterales</taxon>
        <taxon>Asteraceae</taxon>
        <taxon>Asteroideae</taxon>
        <taxon>Anthemideae</taxon>
        <taxon>Anthemidinae</taxon>
        <taxon>Tanacetum</taxon>
    </lineage>
</organism>
<feature type="compositionally biased region" description="Polar residues" evidence="2">
    <location>
        <begin position="350"/>
        <end position="371"/>
    </location>
</feature>
<dbReference type="InterPro" id="IPR038077">
    <property type="entry name" value="Troponin_sf"/>
</dbReference>
<feature type="region of interest" description="Disordered" evidence="2">
    <location>
        <begin position="1"/>
        <end position="27"/>
    </location>
</feature>
<feature type="region of interest" description="Disordered" evidence="2">
    <location>
        <begin position="73"/>
        <end position="95"/>
    </location>
</feature>
<dbReference type="SUPFAM" id="SSF90250">
    <property type="entry name" value="Troponin coil-coiled subunits"/>
    <property type="match status" value="1"/>
</dbReference>
<reference evidence="3" key="1">
    <citation type="journal article" date="2019" name="Sci. Rep.">
        <title>Draft genome of Tanacetum cinerariifolium, the natural source of mosquito coil.</title>
        <authorList>
            <person name="Yamashiro T."/>
            <person name="Shiraishi A."/>
            <person name="Satake H."/>
            <person name="Nakayama K."/>
        </authorList>
    </citation>
    <scope>NUCLEOTIDE SEQUENCE</scope>
</reference>
<keyword evidence="1" id="KW-0175">Coiled coil</keyword>
<evidence type="ECO:0000256" key="1">
    <source>
        <dbReference type="SAM" id="Coils"/>
    </source>
</evidence>
<feature type="compositionally biased region" description="Basic residues" evidence="2">
    <location>
        <begin position="73"/>
        <end position="84"/>
    </location>
</feature>
<protein>
    <submittedName>
        <fullName evidence="3">Uncharacterized protein</fullName>
    </submittedName>
</protein>
<feature type="coiled-coil region" evidence="1">
    <location>
        <begin position="243"/>
        <end position="277"/>
    </location>
</feature>
<feature type="compositionally biased region" description="Basic and acidic residues" evidence="2">
    <location>
        <begin position="85"/>
        <end position="95"/>
    </location>
</feature>
<comment type="caution">
    <text evidence="3">The sequence shown here is derived from an EMBL/GenBank/DDBJ whole genome shotgun (WGS) entry which is preliminary data.</text>
</comment>
<dbReference type="EMBL" id="BKCJ010003132">
    <property type="protein sequence ID" value="GEU53177.1"/>
    <property type="molecule type" value="Genomic_DNA"/>
</dbReference>
<sequence length="618" mass="69658">MENVVSPAKTNTKNHVHTPSNDPLPSGEDRMQLKELMKLCTNLSNKVLDLENKVLDIEKAKTSQAKEISTLKKRVKKLKKRRKSRPDASKQGRSIKDIDQDADITLLMKLRGGCMMHIKVSTADPVTTAGEVVIAASVKDSAAPTTATTADVDDELTLEKTLIAIKAVKPMVISTTATIVTTVSKHQELKVLDIEKAKTSQAKEISTLKKRVKKLKKRRKSRPDKAKVKMIELEKPLKKKDQIALNEEVARKLEAEIKAEMKEEKKIERDKDEANRVVIKEWDDVQATIDANRQTSVHHGAQLKASTDKKSKKKRNHPSLKPKTSKIVKESSLSTQVANAQHAEEPVTTADATKSLDASESAEEQGNQPKTADSKKVLENIVDEAKHTVKEKKDDDEFINSRLKSLGNVTFEELYGNFEESPYDTEFEIKINLDDSSKDTKFQEADPDLESMPEDEIESAIVNVLDELADMANSQNDEINDFAKNPYLSVPLGHLHKDLSSLTSWVEHLESSLAQLSIEEPLSGGLTEVMKGLSKCKASERNVRRIQVKDIIKEVKDYLKTYSLAGMDINWRETQYHLKVRVGWKRIRRKASWRGEDSSWNWEVKGLFWIKDSSKLKP</sequence>
<gene>
    <name evidence="3" type="ORF">Tci_025155</name>
</gene>
<proteinExistence type="predicted"/>
<feature type="region of interest" description="Disordered" evidence="2">
    <location>
        <begin position="290"/>
        <end position="375"/>
    </location>
</feature>
<dbReference type="Gene3D" id="1.20.5.350">
    <property type="match status" value="1"/>
</dbReference>
<evidence type="ECO:0000313" key="3">
    <source>
        <dbReference type="EMBL" id="GEU53177.1"/>
    </source>
</evidence>
<accession>A0A6L2KXD0</accession>
<name>A0A6L2KXD0_TANCI</name>
<evidence type="ECO:0000256" key="2">
    <source>
        <dbReference type="SAM" id="MobiDB-lite"/>
    </source>
</evidence>
<feature type="compositionally biased region" description="Basic residues" evidence="2">
    <location>
        <begin position="310"/>
        <end position="326"/>
    </location>
</feature>
<dbReference type="AlphaFoldDB" id="A0A6L2KXD0"/>